<dbReference type="GO" id="GO:0016995">
    <property type="term" value="F:cholesterol oxidase activity"/>
    <property type="evidence" value="ECO:0007669"/>
    <property type="project" value="UniProtKB-EC"/>
</dbReference>
<keyword evidence="10" id="KW-0413">Isomerase</keyword>
<evidence type="ECO:0000256" key="1">
    <source>
        <dbReference type="ARBA" id="ARBA00001974"/>
    </source>
</evidence>
<dbReference type="GO" id="GO:0008203">
    <property type="term" value="P:cholesterol metabolic process"/>
    <property type="evidence" value="ECO:0007669"/>
    <property type="project" value="UniProtKB-KW"/>
</dbReference>
<evidence type="ECO:0000256" key="4">
    <source>
        <dbReference type="ARBA" id="ARBA00022630"/>
    </source>
</evidence>
<evidence type="ECO:0000256" key="13">
    <source>
        <dbReference type="ARBA" id="ARBA00049723"/>
    </source>
</evidence>
<keyword evidence="3" id="KW-0153">Cholesterol metabolism</keyword>
<evidence type="ECO:0000256" key="11">
    <source>
        <dbReference type="ARBA" id="ARBA00038856"/>
    </source>
</evidence>
<dbReference type="Pfam" id="PF05199">
    <property type="entry name" value="GMC_oxred_C"/>
    <property type="match status" value="1"/>
</dbReference>
<dbReference type="PANTHER" id="PTHR47470:SF1">
    <property type="entry name" value="FAD-DEPENDENT OXIDOREDUCTASE 2 FAD BINDING DOMAIN-CONTAINING PROTEIN"/>
    <property type="match status" value="1"/>
</dbReference>
<keyword evidence="6" id="KW-0560">Oxidoreductase</keyword>
<reference evidence="17 18" key="1">
    <citation type="submission" date="2020-04" db="EMBL/GenBank/DDBJ databases">
        <title>MicrobeNet Type strains.</title>
        <authorList>
            <person name="Nicholson A.C."/>
        </authorList>
    </citation>
    <scope>NUCLEOTIDE SEQUENCE [LARGE SCALE GENOMIC DNA]</scope>
    <source>
        <strain evidence="17 18">ATCC BAA-14</strain>
    </source>
</reference>
<dbReference type="Pfam" id="PF00732">
    <property type="entry name" value="GMC_oxred_N"/>
    <property type="match status" value="1"/>
</dbReference>
<dbReference type="InterPro" id="IPR001763">
    <property type="entry name" value="Rhodanese-like_dom"/>
</dbReference>
<organism evidence="17 18">
    <name type="scientific">Gordonia polyisoprenivorans</name>
    <dbReference type="NCBI Taxonomy" id="84595"/>
    <lineage>
        <taxon>Bacteria</taxon>
        <taxon>Bacillati</taxon>
        <taxon>Actinomycetota</taxon>
        <taxon>Actinomycetes</taxon>
        <taxon>Mycobacteriales</taxon>
        <taxon>Gordoniaceae</taxon>
        <taxon>Gordonia</taxon>
    </lineage>
</organism>
<dbReference type="RefSeq" id="WP_006368307.1">
    <property type="nucleotide sequence ID" value="NZ_JAAXPC010000009.1"/>
</dbReference>
<dbReference type="Proteomes" id="UP000563898">
    <property type="component" value="Unassembled WGS sequence"/>
</dbReference>
<dbReference type="Pfam" id="PF13450">
    <property type="entry name" value="NAD_binding_8"/>
    <property type="match status" value="1"/>
</dbReference>
<sequence>MTPPDAPAHDPDRFDVLVVGSGFGGSVAALRLTEKGYRVGVLEAGRRFADHELPTTSWRLRDYVWAPALGLFGVQRIHPLRDVLVMAGAGVGGGSLNYANTLYRPPAAFFDDPHWSAITDWAAELDPFYDQATRMLGVTSFPGVTPADRVMRSVAHGMGVADTVVAAPVGVFFGTPGVTVADPYFGGAGPQRTGCTQCGACMTGCRVGAKNTLVKNYLYLAERAGAQIIPMTMVDGLHPRGGGYEVSTHRTGAPWRGRRTLYADQVVMAAGTYGTNKLLLEMARSRRLPDLSPRLGTVVRTNSEAVLAATAHTTDVDYTEGVAITSSFHPNDHTHIEPVRYGKGSNLIGLLQAVLVDGGGRMPRLLRAVLTMLAHPITAARSLSVHRWSERTIIALVMQTIDNSIELHARRGRFGPILRSRPGGGDPPPRWIPEGHTAVRAAARRIDGDPGGSILDLVDIPMTAHFLGGCAIGDGPDDGVVDAYHRAFGHPGLHIVDGSTVSANLGVNPSLTITAQAERAMAFWPNAGEADPRPPLGAPYRRITAVAPQHPTVPDHAPGALRLYA</sequence>
<evidence type="ECO:0000259" key="16">
    <source>
        <dbReference type="PROSITE" id="PS50206"/>
    </source>
</evidence>
<name>A0A846WNL2_9ACTN</name>
<dbReference type="InterPro" id="IPR000172">
    <property type="entry name" value="GMC_OxRdtase_N"/>
</dbReference>
<accession>A0A846WNL2</accession>
<keyword evidence="5" id="KW-0274">FAD</keyword>
<gene>
    <name evidence="17" type="ORF">HGA05_16815</name>
</gene>
<evidence type="ECO:0000256" key="8">
    <source>
        <dbReference type="ARBA" id="ARBA00023166"/>
    </source>
</evidence>
<evidence type="ECO:0000256" key="2">
    <source>
        <dbReference type="ARBA" id="ARBA00010790"/>
    </source>
</evidence>
<keyword evidence="9" id="KW-0753">Steroid metabolism</keyword>
<comment type="pathway">
    <text evidence="12">Steroid metabolism; cholesterol degradation.</text>
</comment>
<dbReference type="GO" id="GO:0004769">
    <property type="term" value="F:steroid Delta-isomerase activity"/>
    <property type="evidence" value="ECO:0007669"/>
    <property type="project" value="UniProtKB-EC"/>
</dbReference>
<dbReference type="InterPro" id="IPR036188">
    <property type="entry name" value="FAD/NAD-bd_sf"/>
</dbReference>
<dbReference type="EC" id="5.3.3.1" evidence="11"/>
<keyword evidence="7" id="KW-0443">Lipid metabolism</keyword>
<dbReference type="AlphaFoldDB" id="A0A846WNL2"/>
<dbReference type="EMBL" id="JAAXPC010000009">
    <property type="protein sequence ID" value="NKY03234.1"/>
    <property type="molecule type" value="Genomic_DNA"/>
</dbReference>
<dbReference type="InterPro" id="IPR007867">
    <property type="entry name" value="GMC_OxRtase_C"/>
</dbReference>
<dbReference type="PROSITE" id="PS50206">
    <property type="entry name" value="RHODANESE_3"/>
    <property type="match status" value="1"/>
</dbReference>
<keyword evidence="8" id="KW-1207">Sterol metabolism</keyword>
<evidence type="ECO:0000256" key="3">
    <source>
        <dbReference type="ARBA" id="ARBA00022548"/>
    </source>
</evidence>
<evidence type="ECO:0000313" key="17">
    <source>
        <dbReference type="EMBL" id="NKY03234.1"/>
    </source>
</evidence>
<dbReference type="PANTHER" id="PTHR47470">
    <property type="entry name" value="CHOLESTEROL OXIDASE"/>
    <property type="match status" value="1"/>
</dbReference>
<evidence type="ECO:0000256" key="14">
    <source>
        <dbReference type="ARBA" id="ARBA00049744"/>
    </source>
</evidence>
<dbReference type="EC" id="1.1.3.6" evidence="13"/>
<dbReference type="GO" id="GO:0050660">
    <property type="term" value="F:flavin adenine dinucleotide binding"/>
    <property type="evidence" value="ECO:0007669"/>
    <property type="project" value="InterPro"/>
</dbReference>
<evidence type="ECO:0000256" key="5">
    <source>
        <dbReference type="ARBA" id="ARBA00022827"/>
    </source>
</evidence>
<evidence type="ECO:0000256" key="7">
    <source>
        <dbReference type="ARBA" id="ARBA00023098"/>
    </source>
</evidence>
<feature type="domain" description="Rhodanese" evidence="16">
    <location>
        <begin position="20"/>
        <end position="57"/>
    </location>
</feature>
<evidence type="ECO:0000313" key="18">
    <source>
        <dbReference type="Proteomes" id="UP000563898"/>
    </source>
</evidence>
<protein>
    <recommendedName>
        <fullName evidence="14">Cholesterol oxidase</fullName>
        <ecNumber evidence="13">1.1.3.6</ecNumber>
        <ecNumber evidence="11">5.3.3.1</ecNumber>
    </recommendedName>
    <alternativeName>
        <fullName evidence="15">Cholesterol isomerase</fullName>
    </alternativeName>
</protein>
<keyword evidence="4" id="KW-0285">Flavoprotein</keyword>
<evidence type="ECO:0000256" key="6">
    <source>
        <dbReference type="ARBA" id="ARBA00023002"/>
    </source>
</evidence>
<comment type="cofactor">
    <cofactor evidence="1">
        <name>FAD</name>
        <dbReference type="ChEBI" id="CHEBI:57692"/>
    </cofactor>
</comment>
<evidence type="ECO:0000256" key="9">
    <source>
        <dbReference type="ARBA" id="ARBA00023221"/>
    </source>
</evidence>
<evidence type="ECO:0000256" key="10">
    <source>
        <dbReference type="ARBA" id="ARBA00023235"/>
    </source>
</evidence>
<evidence type="ECO:0000256" key="12">
    <source>
        <dbReference type="ARBA" id="ARBA00049645"/>
    </source>
</evidence>
<dbReference type="InterPro" id="IPR052542">
    <property type="entry name" value="Cholesterol_Oxidase"/>
</dbReference>
<comment type="caution">
    <text evidence="17">The sequence shown here is derived from an EMBL/GenBank/DDBJ whole genome shotgun (WGS) entry which is preliminary data.</text>
</comment>
<dbReference type="SUPFAM" id="SSF51905">
    <property type="entry name" value="FAD/NAD(P)-binding domain"/>
    <property type="match status" value="1"/>
</dbReference>
<evidence type="ECO:0000256" key="15">
    <source>
        <dbReference type="ARBA" id="ARBA00049778"/>
    </source>
</evidence>
<comment type="similarity">
    <text evidence="2">Belongs to the GMC oxidoreductase family.</text>
</comment>
<dbReference type="PRINTS" id="PR00411">
    <property type="entry name" value="PNDRDTASEI"/>
</dbReference>
<dbReference type="Gene3D" id="3.50.50.60">
    <property type="entry name" value="FAD/NAD(P)-binding domain"/>
    <property type="match status" value="3"/>
</dbReference>
<proteinExistence type="inferred from homology"/>